<sequence>MLCLIAFLWLPVMLVTAIVTFGRGTKGQVRKLVPLLVIMVIQAVLLLAAWRETRRWKSPIYDYSPEFGLGELTGTWDSRRGTLVLNADGSFEYGNAQGHWDPMASYAATLRIGQEAWCVYRRDGQFHLLRPEDCEWDADNWNYSRAFTRRR</sequence>
<keyword evidence="3" id="KW-1185">Reference proteome</keyword>
<comment type="caution">
    <text evidence="2">The sequence shown here is derived from an EMBL/GenBank/DDBJ whole genome shotgun (WGS) entry which is preliminary data.</text>
</comment>
<evidence type="ECO:0000256" key="1">
    <source>
        <dbReference type="SAM" id="Phobius"/>
    </source>
</evidence>
<protein>
    <submittedName>
        <fullName evidence="2">Uncharacterized protein</fullName>
    </submittedName>
</protein>
<dbReference type="Proteomes" id="UP000518300">
    <property type="component" value="Unassembled WGS sequence"/>
</dbReference>
<keyword evidence="1" id="KW-0812">Transmembrane</keyword>
<keyword evidence="1" id="KW-1133">Transmembrane helix</keyword>
<dbReference type="EMBL" id="JABBJJ010000092">
    <property type="protein sequence ID" value="NMO17244.1"/>
    <property type="molecule type" value="Genomic_DNA"/>
</dbReference>
<keyword evidence="1" id="KW-0472">Membrane</keyword>
<dbReference type="RefSeq" id="WP_169346526.1">
    <property type="nucleotide sequence ID" value="NZ_JABBJJ010000092.1"/>
</dbReference>
<name>A0A848LFI8_9BACT</name>
<gene>
    <name evidence="2" type="ORF">HG543_20615</name>
</gene>
<accession>A0A848LFI8</accession>
<feature type="transmembrane region" description="Helical" evidence="1">
    <location>
        <begin position="33"/>
        <end position="50"/>
    </location>
</feature>
<evidence type="ECO:0000313" key="3">
    <source>
        <dbReference type="Proteomes" id="UP000518300"/>
    </source>
</evidence>
<evidence type="ECO:0000313" key="2">
    <source>
        <dbReference type="EMBL" id="NMO17244.1"/>
    </source>
</evidence>
<dbReference type="AlphaFoldDB" id="A0A848LFI8"/>
<reference evidence="2 3" key="1">
    <citation type="submission" date="2020-04" db="EMBL/GenBank/DDBJ databases">
        <title>Draft genome of Pyxidicoccus fallax type strain.</title>
        <authorList>
            <person name="Whitworth D.E."/>
        </authorList>
    </citation>
    <scope>NUCLEOTIDE SEQUENCE [LARGE SCALE GENOMIC DNA]</scope>
    <source>
        <strain evidence="2 3">DSM 14698</strain>
    </source>
</reference>
<organism evidence="2 3">
    <name type="scientific">Pyxidicoccus fallax</name>
    <dbReference type="NCBI Taxonomy" id="394095"/>
    <lineage>
        <taxon>Bacteria</taxon>
        <taxon>Pseudomonadati</taxon>
        <taxon>Myxococcota</taxon>
        <taxon>Myxococcia</taxon>
        <taxon>Myxococcales</taxon>
        <taxon>Cystobacterineae</taxon>
        <taxon>Myxococcaceae</taxon>
        <taxon>Pyxidicoccus</taxon>
    </lineage>
</organism>
<proteinExistence type="predicted"/>